<gene>
    <name evidence="1" type="ORF">HDK90DRAFT_464431</name>
</gene>
<protein>
    <submittedName>
        <fullName evidence="1">Uncharacterized protein</fullName>
    </submittedName>
</protein>
<organism evidence="1 2">
    <name type="scientific">Phyllosticta capitalensis</name>
    <dbReference type="NCBI Taxonomy" id="121624"/>
    <lineage>
        <taxon>Eukaryota</taxon>
        <taxon>Fungi</taxon>
        <taxon>Dikarya</taxon>
        <taxon>Ascomycota</taxon>
        <taxon>Pezizomycotina</taxon>
        <taxon>Dothideomycetes</taxon>
        <taxon>Dothideomycetes incertae sedis</taxon>
        <taxon>Botryosphaeriales</taxon>
        <taxon>Phyllostictaceae</taxon>
        <taxon>Phyllosticta</taxon>
    </lineage>
</organism>
<evidence type="ECO:0000313" key="1">
    <source>
        <dbReference type="EMBL" id="KAK8240868.1"/>
    </source>
</evidence>
<keyword evidence="2" id="KW-1185">Reference proteome</keyword>
<name>A0ABR1YXD7_9PEZI</name>
<accession>A0ABR1YXD7</accession>
<sequence>MDICDDNWVPPDMILSKRSDWAIWYTQIRLLAHGQGVWQYVDPDIREPNDPTEPKAPRYSDDANIVDGRDKDDVMHERMMDFEIEVDKWNREKKGISRVAFCICETVAREHCWLMMDEERWHPRQLLQDLRRWFVVCSCYDCLPATSQTRMNGPCLLKP</sequence>
<comment type="caution">
    <text evidence="1">The sequence shown here is derived from an EMBL/GenBank/DDBJ whole genome shotgun (WGS) entry which is preliminary data.</text>
</comment>
<evidence type="ECO:0000313" key="2">
    <source>
        <dbReference type="Proteomes" id="UP001492380"/>
    </source>
</evidence>
<dbReference type="Proteomes" id="UP001492380">
    <property type="component" value="Unassembled WGS sequence"/>
</dbReference>
<proteinExistence type="predicted"/>
<dbReference type="EMBL" id="JBBWRZ010000003">
    <property type="protein sequence ID" value="KAK8240868.1"/>
    <property type="molecule type" value="Genomic_DNA"/>
</dbReference>
<reference evidence="1 2" key="1">
    <citation type="submission" date="2024-04" db="EMBL/GenBank/DDBJ databases">
        <title>Phyllosticta paracitricarpa is synonymous to the EU quarantine fungus P. citricarpa based on phylogenomic analyses.</title>
        <authorList>
            <consortium name="Lawrence Berkeley National Laboratory"/>
            <person name="Van Ingen-Buijs V.A."/>
            <person name="Van Westerhoven A.C."/>
            <person name="Haridas S."/>
            <person name="Skiadas P."/>
            <person name="Martin F."/>
            <person name="Groenewald J.Z."/>
            <person name="Crous P.W."/>
            <person name="Seidl M.F."/>
        </authorList>
    </citation>
    <scope>NUCLEOTIDE SEQUENCE [LARGE SCALE GENOMIC DNA]</scope>
    <source>
        <strain evidence="1 2">CBS 123374</strain>
    </source>
</reference>